<dbReference type="CDD" id="cd03709">
    <property type="entry name" value="lepA_C"/>
    <property type="match status" value="1"/>
</dbReference>
<keyword evidence="15" id="KW-1185">Reference proteome</keyword>
<comment type="catalytic activity">
    <reaction evidence="8 12">
        <text>GTP + H2O = GDP + phosphate + H(+)</text>
        <dbReference type="Rhea" id="RHEA:19669"/>
        <dbReference type="ChEBI" id="CHEBI:15377"/>
        <dbReference type="ChEBI" id="CHEBI:15378"/>
        <dbReference type="ChEBI" id="CHEBI:37565"/>
        <dbReference type="ChEBI" id="CHEBI:43474"/>
        <dbReference type="ChEBI" id="CHEBI:58189"/>
        <dbReference type="EC" id="3.6.5.n1"/>
    </reaction>
</comment>
<dbReference type="GO" id="GO:0005886">
    <property type="term" value="C:plasma membrane"/>
    <property type="evidence" value="ECO:0007669"/>
    <property type="project" value="UniProtKB-SubCell"/>
</dbReference>
<dbReference type="SMART" id="SM00838">
    <property type="entry name" value="EFG_C"/>
    <property type="match status" value="1"/>
</dbReference>
<dbReference type="PANTHER" id="PTHR43512:SF4">
    <property type="entry name" value="TRANSLATION FACTOR GUF1 HOMOLOG, CHLOROPLASTIC"/>
    <property type="match status" value="1"/>
</dbReference>
<dbReference type="PROSITE" id="PS00301">
    <property type="entry name" value="G_TR_1"/>
    <property type="match status" value="1"/>
</dbReference>
<evidence type="ECO:0000256" key="3">
    <source>
        <dbReference type="ARBA" id="ARBA00022741"/>
    </source>
</evidence>
<evidence type="ECO:0000256" key="8">
    <source>
        <dbReference type="ARBA" id="ARBA00050293"/>
    </source>
</evidence>
<dbReference type="InterPro" id="IPR027417">
    <property type="entry name" value="P-loop_NTPase"/>
</dbReference>
<dbReference type="InterPro" id="IPR035647">
    <property type="entry name" value="EFG_III/V"/>
</dbReference>
<dbReference type="RefSeq" id="WP_078755645.1">
    <property type="nucleotide sequence ID" value="NZ_FUWO01000005.1"/>
</dbReference>
<dbReference type="FunFam" id="2.40.30.10:FF:000015">
    <property type="entry name" value="Translation factor GUF1, mitochondrial"/>
    <property type="match status" value="1"/>
</dbReference>
<evidence type="ECO:0000256" key="1">
    <source>
        <dbReference type="ARBA" id="ARBA00005454"/>
    </source>
</evidence>
<dbReference type="NCBIfam" id="TIGR01393">
    <property type="entry name" value="lepA"/>
    <property type="match status" value="1"/>
</dbReference>
<dbReference type="Gene3D" id="2.40.30.10">
    <property type="entry name" value="Translation factors"/>
    <property type="match status" value="1"/>
</dbReference>
<dbReference type="InterPro" id="IPR009000">
    <property type="entry name" value="Transl_B-barrel_sf"/>
</dbReference>
<feature type="binding site" evidence="12">
    <location>
        <begin position="141"/>
        <end position="144"/>
    </location>
    <ligand>
        <name>GTP</name>
        <dbReference type="ChEBI" id="CHEBI:37565"/>
    </ligand>
</feature>
<evidence type="ECO:0000256" key="10">
    <source>
        <dbReference type="ARBA" id="ARBA00061052"/>
    </source>
</evidence>
<dbReference type="CDD" id="cd03699">
    <property type="entry name" value="EF4_II"/>
    <property type="match status" value="1"/>
</dbReference>
<dbReference type="GO" id="GO:0005525">
    <property type="term" value="F:GTP binding"/>
    <property type="evidence" value="ECO:0007669"/>
    <property type="project" value="UniProtKB-UniRule"/>
</dbReference>
<evidence type="ECO:0000256" key="11">
    <source>
        <dbReference type="ARBA" id="ARBA00066744"/>
    </source>
</evidence>
<comment type="function">
    <text evidence="9 12">Required for accurate and efficient protein synthesis under certain stress conditions. May act as a fidelity factor of the translation reaction, by catalyzing a one-codon backward translocation of tRNAs on improperly translocated ribosomes. Back-translocation proceeds from a post-translocation (POST) complex to a pre-translocation (PRE) complex, thus giving elongation factor G a second chance to translocate the tRNAs correctly. Binds to ribosomes in a GTP-dependent manner.</text>
</comment>
<dbReference type="Gene3D" id="3.30.70.2570">
    <property type="entry name" value="Elongation factor 4, C-terminal domain"/>
    <property type="match status" value="1"/>
</dbReference>
<accession>A0A1T4KTY7</accession>
<dbReference type="Pfam" id="PF03144">
    <property type="entry name" value="GTP_EFTU_D2"/>
    <property type="match status" value="1"/>
</dbReference>
<organism evidence="14 15">
    <name type="scientific">Globicatella sulfidifaciens DSM 15739</name>
    <dbReference type="NCBI Taxonomy" id="1121925"/>
    <lineage>
        <taxon>Bacteria</taxon>
        <taxon>Bacillati</taxon>
        <taxon>Bacillota</taxon>
        <taxon>Bacilli</taxon>
        <taxon>Lactobacillales</taxon>
        <taxon>Aerococcaceae</taxon>
        <taxon>Globicatella</taxon>
    </lineage>
</organism>
<dbReference type="Gene3D" id="3.40.50.300">
    <property type="entry name" value="P-loop containing nucleotide triphosphate hydrolases"/>
    <property type="match status" value="1"/>
</dbReference>
<comment type="subcellular location">
    <subcellularLocation>
        <location evidence="12">Cell membrane</location>
        <topology evidence="12">Peripheral membrane protein</topology>
        <orientation evidence="12">Cytoplasmic side</orientation>
    </subcellularLocation>
</comment>
<evidence type="ECO:0000256" key="7">
    <source>
        <dbReference type="ARBA" id="ARBA00023136"/>
    </source>
</evidence>
<comment type="similarity">
    <text evidence="10">Belongs to the GTP-binding elongation factor family. LepA subfamily.</text>
</comment>
<dbReference type="Gene3D" id="3.30.70.870">
    <property type="entry name" value="Elongation Factor G (Translational Gtpase), domain 3"/>
    <property type="match status" value="1"/>
</dbReference>
<evidence type="ECO:0000256" key="4">
    <source>
        <dbReference type="ARBA" id="ARBA00022801"/>
    </source>
</evidence>
<dbReference type="GO" id="GO:0045727">
    <property type="term" value="P:positive regulation of translation"/>
    <property type="evidence" value="ECO:0007669"/>
    <property type="project" value="UniProtKB-UniRule"/>
</dbReference>
<evidence type="ECO:0000256" key="6">
    <source>
        <dbReference type="ARBA" id="ARBA00023134"/>
    </source>
</evidence>
<dbReference type="FunFam" id="3.30.70.240:FF:000007">
    <property type="entry name" value="Translation factor GUF1, mitochondrial"/>
    <property type="match status" value="1"/>
</dbReference>
<dbReference type="PANTHER" id="PTHR43512">
    <property type="entry name" value="TRANSLATION FACTOR GUF1-RELATED"/>
    <property type="match status" value="1"/>
</dbReference>
<protein>
    <recommendedName>
        <fullName evidence="11 12">Elongation factor 4</fullName>
        <shortName evidence="12">EF-4</shortName>
        <ecNumber evidence="11 12">3.6.5.n1</ecNumber>
    </recommendedName>
    <alternativeName>
        <fullName evidence="12">Ribosomal back-translocase LepA</fullName>
    </alternativeName>
</protein>
<evidence type="ECO:0000256" key="5">
    <source>
        <dbReference type="ARBA" id="ARBA00022917"/>
    </source>
</evidence>
<proteinExistence type="inferred from homology"/>
<dbReference type="InterPro" id="IPR005225">
    <property type="entry name" value="Small_GTP-bd"/>
</dbReference>
<keyword evidence="5 12" id="KW-0648">Protein biosynthesis</keyword>
<comment type="similarity">
    <text evidence="1 12">Belongs to the TRAFAC class translation factor GTPase superfamily. Classic translation factor GTPase family. LepA subfamily.</text>
</comment>
<evidence type="ECO:0000256" key="9">
    <source>
        <dbReference type="ARBA" id="ARBA00057626"/>
    </source>
</evidence>
<dbReference type="EC" id="3.6.5.n1" evidence="11 12"/>
<dbReference type="HAMAP" id="MF_00071">
    <property type="entry name" value="LepA"/>
    <property type="match status" value="1"/>
</dbReference>
<reference evidence="15" key="1">
    <citation type="submission" date="2017-02" db="EMBL/GenBank/DDBJ databases">
        <authorList>
            <person name="Varghese N."/>
            <person name="Submissions S."/>
        </authorList>
    </citation>
    <scope>NUCLEOTIDE SEQUENCE [LARGE SCALE GENOMIC DNA]</scope>
    <source>
        <strain evidence="15">DSM 15739</strain>
    </source>
</reference>
<dbReference type="CDD" id="cd01890">
    <property type="entry name" value="LepA"/>
    <property type="match status" value="1"/>
</dbReference>
<feature type="binding site" evidence="12">
    <location>
        <begin position="24"/>
        <end position="29"/>
    </location>
    <ligand>
        <name>GTP</name>
        <dbReference type="ChEBI" id="CHEBI:37565"/>
    </ligand>
</feature>
<evidence type="ECO:0000313" key="14">
    <source>
        <dbReference type="EMBL" id="SJZ45820.1"/>
    </source>
</evidence>
<name>A0A1T4KTY7_9LACT</name>
<dbReference type="InterPro" id="IPR031157">
    <property type="entry name" value="G_TR_CS"/>
</dbReference>
<sequence>MSLRDDMLKRQQKIRNFSIIAHIDHGKSTLADRILQQTHTVSDREMQDQLLDSMDLERERGITIKLNAVELKYQANDGEEYIFHLIDTPGHVDFTYEVSRSLAACEGALLVVDAAQGIEAQTLANVYLALDNDLEILPVINKIDLPAADPERVQQEIEDVIGLDASEAVFASAKAGIGIDQILEQVVEKVPAPTGDIDEPLQALIFDSAYDSYRGVVLNVRIVNGTVKPGDTIRLMNNGKEFEVIEVGVFSPKPIKRDYLMVGDVGYLTAGIKTIQDTRVGDTITSAERPAAEPLEGYRKLNPMVFAGLYPVESNDYNDLREALEKLQLNDAALEFEAETSQALGFGFRTGFLGLLHMDVIQERLEREFNIDLITTAPSVIYKVLKTNGEEVIVDNPSMMPPATEVDQIFEPYVKATIMVPNDYVGAVMDIGQRKRGNFITMDYLDDYRVNVVYELPMAEIIYDFFDKLKSNTKGYASLDYEIIGYKPSNLVKMDILLNGDLIDAFSMIVHKDFAYGRGRELVEKLRGIIPRQLFEVPIQAAVGQKIIARTNIKALRKDVTAKLYGGDVSRRKKLLEKQKEGKKRMKQVGSVEVPQEAFMAILQMDED</sequence>
<dbReference type="SUPFAM" id="SSF50447">
    <property type="entry name" value="Translation proteins"/>
    <property type="match status" value="1"/>
</dbReference>
<dbReference type="FunFam" id="3.30.70.2570:FF:000001">
    <property type="entry name" value="Translation factor GUF1, mitochondrial"/>
    <property type="match status" value="1"/>
</dbReference>
<dbReference type="Proteomes" id="UP000189941">
    <property type="component" value="Unassembled WGS sequence"/>
</dbReference>
<dbReference type="AlphaFoldDB" id="A0A1T4KTY7"/>
<dbReference type="CDD" id="cd16260">
    <property type="entry name" value="EF4_III"/>
    <property type="match status" value="1"/>
</dbReference>
<dbReference type="InterPro" id="IPR035654">
    <property type="entry name" value="LepA_IV"/>
</dbReference>
<feature type="domain" description="Tr-type G" evidence="13">
    <location>
        <begin position="12"/>
        <end position="194"/>
    </location>
</feature>
<dbReference type="InterPro" id="IPR013842">
    <property type="entry name" value="LepA_CTD"/>
</dbReference>
<dbReference type="InterPro" id="IPR038363">
    <property type="entry name" value="LepA_C_sf"/>
</dbReference>
<dbReference type="NCBIfam" id="TIGR00231">
    <property type="entry name" value="small_GTP"/>
    <property type="match status" value="1"/>
</dbReference>
<dbReference type="GO" id="GO:0043022">
    <property type="term" value="F:ribosome binding"/>
    <property type="evidence" value="ECO:0007669"/>
    <property type="project" value="UniProtKB-UniRule"/>
</dbReference>
<dbReference type="InterPro" id="IPR000795">
    <property type="entry name" value="T_Tr_GTP-bd_dom"/>
</dbReference>
<dbReference type="EMBL" id="FUWO01000005">
    <property type="protein sequence ID" value="SJZ45820.1"/>
    <property type="molecule type" value="Genomic_DNA"/>
</dbReference>
<dbReference type="FunFam" id="3.30.70.870:FF:000004">
    <property type="entry name" value="Translation factor GUF1, mitochondrial"/>
    <property type="match status" value="1"/>
</dbReference>
<keyword evidence="3 12" id="KW-0547">Nucleotide-binding</keyword>
<dbReference type="InterPro" id="IPR004161">
    <property type="entry name" value="EFTu-like_2"/>
</dbReference>
<dbReference type="PRINTS" id="PR00315">
    <property type="entry name" value="ELONGATNFCT"/>
</dbReference>
<gene>
    <name evidence="12" type="primary">lepA</name>
    <name evidence="14" type="ORF">SAMN02746011_00855</name>
</gene>
<dbReference type="InterPro" id="IPR000640">
    <property type="entry name" value="EFG_V-like"/>
</dbReference>
<evidence type="ECO:0000313" key="15">
    <source>
        <dbReference type="Proteomes" id="UP000189941"/>
    </source>
</evidence>
<dbReference type="Gene3D" id="3.30.70.240">
    <property type="match status" value="1"/>
</dbReference>
<dbReference type="SUPFAM" id="SSF52540">
    <property type="entry name" value="P-loop containing nucleoside triphosphate hydrolases"/>
    <property type="match status" value="1"/>
</dbReference>
<dbReference type="FunFam" id="3.40.50.300:FF:000078">
    <property type="entry name" value="Elongation factor 4"/>
    <property type="match status" value="1"/>
</dbReference>
<dbReference type="OrthoDB" id="9801591at2"/>
<keyword evidence="7 12" id="KW-0472">Membrane</keyword>
<keyword evidence="4 12" id="KW-0378">Hydrolase</keyword>
<dbReference type="Pfam" id="PF00679">
    <property type="entry name" value="EFG_C"/>
    <property type="match status" value="1"/>
</dbReference>
<dbReference type="InterPro" id="IPR006297">
    <property type="entry name" value="EF-4"/>
</dbReference>
<dbReference type="SUPFAM" id="SSF54980">
    <property type="entry name" value="EF-G C-terminal domain-like"/>
    <property type="match status" value="2"/>
</dbReference>
<dbReference type="Pfam" id="PF00009">
    <property type="entry name" value="GTP_EFTU"/>
    <property type="match status" value="1"/>
</dbReference>
<keyword evidence="2 12" id="KW-1003">Cell membrane</keyword>
<evidence type="ECO:0000256" key="2">
    <source>
        <dbReference type="ARBA" id="ARBA00022475"/>
    </source>
</evidence>
<evidence type="ECO:0000259" key="13">
    <source>
        <dbReference type="PROSITE" id="PS51722"/>
    </source>
</evidence>
<dbReference type="GO" id="GO:0003746">
    <property type="term" value="F:translation elongation factor activity"/>
    <property type="evidence" value="ECO:0007669"/>
    <property type="project" value="UniProtKB-UniRule"/>
</dbReference>
<dbReference type="GO" id="GO:0003924">
    <property type="term" value="F:GTPase activity"/>
    <property type="evidence" value="ECO:0007669"/>
    <property type="project" value="UniProtKB-UniRule"/>
</dbReference>
<dbReference type="PROSITE" id="PS51722">
    <property type="entry name" value="G_TR_2"/>
    <property type="match status" value="1"/>
</dbReference>
<evidence type="ECO:0000256" key="12">
    <source>
        <dbReference type="HAMAP-Rule" id="MF_00071"/>
    </source>
</evidence>
<dbReference type="Pfam" id="PF06421">
    <property type="entry name" value="LepA_C"/>
    <property type="match status" value="1"/>
</dbReference>
<keyword evidence="6 12" id="KW-0342">GTP-binding</keyword>
<dbReference type="STRING" id="1121925.SAMN02746011_00855"/>